<dbReference type="RefSeq" id="WP_280948688.1">
    <property type="nucleotide sequence ID" value="NZ_MASI01000002.1"/>
</dbReference>
<evidence type="ECO:0000313" key="2">
    <source>
        <dbReference type="Proteomes" id="UP000095087"/>
    </source>
</evidence>
<accession>A0A1E2S0S0</accession>
<comment type="caution">
    <text evidence="1">The sequence shown here is derived from an EMBL/GenBank/DDBJ whole genome shotgun (WGS) entry which is preliminary data.</text>
</comment>
<reference evidence="1 2" key="1">
    <citation type="submission" date="2016-07" db="EMBL/GenBank/DDBJ databases">
        <title>Draft genome sequence of Methyloligella halotolerans C2T (VKM B-2706T=CCUG 61687T=DSM 25045T), a halotolerant polyhydroxybutyrate accumulating methylotroph.</title>
        <authorList>
            <person name="Vasilenko O.V."/>
            <person name="Doronina N.V."/>
            <person name="Poroshina M.N."/>
            <person name="Tarlachkov S.V."/>
            <person name="Trotsenko Y.A."/>
        </authorList>
    </citation>
    <scope>NUCLEOTIDE SEQUENCE [LARGE SCALE GENOMIC DNA]</scope>
    <source>
        <strain evidence="1 2">VKM B-2706</strain>
    </source>
</reference>
<sequence length="44" mass="4619">MLKLGSKTDIRIPKGATSATIDLIGNADQKVTFETRSLGGAVED</sequence>
<dbReference type="AlphaFoldDB" id="A0A1E2S0S0"/>
<keyword evidence="2" id="KW-1185">Reference proteome</keyword>
<name>A0A1E2S0S0_9HYPH</name>
<dbReference type="STRING" id="1177755.A7A08_01273"/>
<gene>
    <name evidence="1" type="ORF">A7A08_01273</name>
</gene>
<dbReference type="EMBL" id="MASI01000002">
    <property type="protein sequence ID" value="ODA68103.1"/>
    <property type="molecule type" value="Genomic_DNA"/>
</dbReference>
<protein>
    <submittedName>
        <fullName evidence="1">Uncharacterized protein</fullName>
    </submittedName>
</protein>
<evidence type="ECO:0000313" key="1">
    <source>
        <dbReference type="EMBL" id="ODA68103.1"/>
    </source>
</evidence>
<proteinExistence type="predicted"/>
<organism evidence="1 2">
    <name type="scientific">Methyloligella halotolerans</name>
    <dbReference type="NCBI Taxonomy" id="1177755"/>
    <lineage>
        <taxon>Bacteria</taxon>
        <taxon>Pseudomonadati</taxon>
        <taxon>Pseudomonadota</taxon>
        <taxon>Alphaproteobacteria</taxon>
        <taxon>Hyphomicrobiales</taxon>
        <taxon>Hyphomicrobiaceae</taxon>
        <taxon>Methyloligella</taxon>
    </lineage>
</organism>
<dbReference type="Proteomes" id="UP000095087">
    <property type="component" value="Unassembled WGS sequence"/>
</dbReference>